<feature type="non-terminal residue" evidence="1">
    <location>
        <position position="1"/>
    </location>
</feature>
<accession>A0A3P7KKT5</accession>
<dbReference type="Proteomes" id="UP000271087">
    <property type="component" value="Unassembled WGS sequence"/>
</dbReference>
<evidence type="ECO:0000313" key="1">
    <source>
        <dbReference type="EMBL" id="VDN02050.1"/>
    </source>
</evidence>
<organism evidence="1 2">
    <name type="scientific">Onchocerca ochengi</name>
    <name type="common">Filarial nematode worm</name>
    <dbReference type="NCBI Taxonomy" id="42157"/>
    <lineage>
        <taxon>Eukaryota</taxon>
        <taxon>Metazoa</taxon>
        <taxon>Ecdysozoa</taxon>
        <taxon>Nematoda</taxon>
        <taxon>Chromadorea</taxon>
        <taxon>Rhabditida</taxon>
        <taxon>Spirurina</taxon>
        <taxon>Spiruromorpha</taxon>
        <taxon>Filarioidea</taxon>
        <taxon>Onchocercidae</taxon>
        <taxon>Onchocerca</taxon>
    </lineage>
</organism>
<proteinExistence type="predicted"/>
<protein>
    <submittedName>
        <fullName evidence="1">Uncharacterized protein</fullName>
    </submittedName>
</protein>
<gene>
    <name evidence="1" type="ORF">NOO_LOCUS13448</name>
</gene>
<dbReference type="AlphaFoldDB" id="A0A3P7KKT5"/>
<dbReference type="EMBL" id="UYRW01015513">
    <property type="protein sequence ID" value="VDN02050.1"/>
    <property type="molecule type" value="Genomic_DNA"/>
</dbReference>
<evidence type="ECO:0000313" key="2">
    <source>
        <dbReference type="Proteomes" id="UP000271087"/>
    </source>
</evidence>
<reference evidence="1 2" key="1">
    <citation type="submission" date="2018-08" db="EMBL/GenBank/DDBJ databases">
        <authorList>
            <person name="Laetsch R D."/>
            <person name="Stevens L."/>
            <person name="Kumar S."/>
            <person name="Blaxter L. M."/>
        </authorList>
    </citation>
    <scope>NUCLEOTIDE SEQUENCE [LARGE SCALE GENOMIC DNA]</scope>
</reference>
<sequence>NSTRRRMKMTMVQLFDSTNDAGNLVNGKLPTKATHFLTKK</sequence>
<name>A0A3P7KKT5_ONCOC</name>
<keyword evidence="2" id="KW-1185">Reference proteome</keyword>